<gene>
    <name evidence="19" type="primary">feoB</name>
    <name evidence="19" type="ORF">HM1_3069</name>
</gene>
<keyword evidence="16" id="KW-0479">Metal-binding</keyword>
<dbReference type="PANTHER" id="PTHR43185:SF1">
    <property type="entry name" value="FE(2+) TRANSPORTER FEOB"/>
    <property type="match status" value="1"/>
</dbReference>
<dbReference type="Gene3D" id="3.40.50.300">
    <property type="entry name" value="P-loop containing nucleotide triphosphate hydrolases"/>
    <property type="match status" value="1"/>
</dbReference>
<evidence type="ECO:0000256" key="1">
    <source>
        <dbReference type="ARBA" id="ARBA00003926"/>
    </source>
</evidence>
<feature type="transmembrane region" description="Helical" evidence="17">
    <location>
        <begin position="232"/>
        <end position="252"/>
    </location>
</feature>
<dbReference type="GO" id="GO:0005886">
    <property type="term" value="C:plasma membrane"/>
    <property type="evidence" value="ECO:0007669"/>
    <property type="project" value="UniProtKB-SubCell"/>
</dbReference>
<dbReference type="InterPro" id="IPR011640">
    <property type="entry name" value="Fe2_transport_prot_B_C"/>
</dbReference>
<dbReference type="Pfam" id="PF07664">
    <property type="entry name" value="FeoB_C"/>
    <property type="match status" value="1"/>
</dbReference>
<feature type="transmembrane region" description="Helical" evidence="17">
    <location>
        <begin position="337"/>
        <end position="360"/>
    </location>
</feature>
<evidence type="ECO:0000256" key="16">
    <source>
        <dbReference type="PIRSR" id="PIRSR603373-2"/>
    </source>
</evidence>
<dbReference type="NCBIfam" id="TIGR00437">
    <property type="entry name" value="feoB"/>
    <property type="match status" value="1"/>
</dbReference>
<keyword evidence="6" id="KW-0997">Cell inner membrane</keyword>
<accession>B0TE92</accession>
<feature type="transmembrane region" description="Helical" evidence="17">
    <location>
        <begin position="293"/>
        <end position="317"/>
    </location>
</feature>
<feature type="binding site" evidence="16">
    <location>
        <position position="24"/>
    </location>
    <ligand>
        <name>Mg(2+)</name>
        <dbReference type="ChEBI" id="CHEBI:18420"/>
        <label>2</label>
    </ligand>
</feature>
<feature type="transmembrane region" description="Helical" evidence="17">
    <location>
        <begin position="461"/>
        <end position="482"/>
    </location>
</feature>
<dbReference type="OrthoDB" id="9809127at2"/>
<comment type="subcellular location">
    <subcellularLocation>
        <location evidence="2">Cell inner membrane</location>
        <topology evidence="2">Multi-pass membrane protein</topology>
    </subcellularLocation>
    <subcellularLocation>
        <location evidence="17">Cell membrane</location>
        <topology evidence="17">Multi-pass membrane protein</topology>
    </subcellularLocation>
</comment>
<dbReference type="RefSeq" id="WP_012284049.1">
    <property type="nucleotide sequence ID" value="NC_010337.2"/>
</dbReference>
<feature type="binding site" evidence="16">
    <location>
        <position position="21"/>
    </location>
    <ligand>
        <name>Mg(2+)</name>
        <dbReference type="ChEBI" id="CHEBI:18420"/>
        <label>2</label>
    </ligand>
</feature>
<keyword evidence="4" id="KW-1003">Cell membrane</keyword>
<evidence type="ECO:0000256" key="9">
    <source>
        <dbReference type="ARBA" id="ARBA00022989"/>
    </source>
</evidence>
<dbReference type="eggNOG" id="COG0370">
    <property type="taxonomic scope" value="Bacteria"/>
</dbReference>
<evidence type="ECO:0000256" key="3">
    <source>
        <dbReference type="ARBA" id="ARBA00022448"/>
    </source>
</evidence>
<evidence type="ECO:0000256" key="8">
    <source>
        <dbReference type="ARBA" id="ARBA00022741"/>
    </source>
</evidence>
<feature type="transmembrane region" description="Helical" evidence="17">
    <location>
        <begin position="372"/>
        <end position="397"/>
    </location>
</feature>
<feature type="binding site" evidence="15">
    <location>
        <begin position="145"/>
        <end position="147"/>
    </location>
    <ligand>
        <name>GTP</name>
        <dbReference type="ChEBI" id="CHEBI:37565"/>
        <label>5</label>
    </ligand>
</feature>
<evidence type="ECO:0000256" key="7">
    <source>
        <dbReference type="ARBA" id="ARBA00022692"/>
    </source>
</evidence>
<dbReference type="InterPro" id="IPR003373">
    <property type="entry name" value="Fe2_transport_prot-B"/>
</dbReference>
<dbReference type="InterPro" id="IPR030389">
    <property type="entry name" value="G_FEOB_dom"/>
</dbReference>
<keyword evidence="10 17" id="KW-0408">Iron</keyword>
<evidence type="ECO:0000256" key="4">
    <source>
        <dbReference type="ARBA" id="ARBA00022475"/>
    </source>
</evidence>
<dbReference type="AlphaFoldDB" id="B0TE92"/>
<organism evidence="19 20">
    <name type="scientific">Heliobacterium modesticaldum (strain ATCC 51547 / Ice1)</name>
    <dbReference type="NCBI Taxonomy" id="498761"/>
    <lineage>
        <taxon>Bacteria</taxon>
        <taxon>Bacillati</taxon>
        <taxon>Bacillota</taxon>
        <taxon>Clostridia</taxon>
        <taxon>Eubacteriales</taxon>
        <taxon>Heliobacteriaceae</taxon>
        <taxon>Heliomicrobium</taxon>
    </lineage>
</organism>
<keyword evidence="3 17" id="KW-0813">Transport</keyword>
<dbReference type="Pfam" id="PF02421">
    <property type="entry name" value="FeoB_N"/>
    <property type="match status" value="1"/>
</dbReference>
<evidence type="ECO:0000256" key="14">
    <source>
        <dbReference type="NCBIfam" id="TIGR00437"/>
    </source>
</evidence>
<proteinExistence type="inferred from homology"/>
<evidence type="ECO:0000256" key="6">
    <source>
        <dbReference type="ARBA" id="ARBA00022519"/>
    </source>
</evidence>
<dbReference type="InterPro" id="IPR027417">
    <property type="entry name" value="P-loop_NTPase"/>
</dbReference>
<dbReference type="PRINTS" id="PR00326">
    <property type="entry name" value="GTP1OBG"/>
</dbReference>
<feature type="domain" description="FeoB-type G" evidence="18">
    <location>
        <begin position="3"/>
        <end position="165"/>
    </location>
</feature>
<feature type="binding site" evidence="16">
    <location>
        <position position="22"/>
    </location>
    <ligand>
        <name>Mg(2+)</name>
        <dbReference type="ChEBI" id="CHEBI:18420"/>
        <label>1</label>
    </ligand>
</feature>
<dbReference type="InterPro" id="IPR006073">
    <property type="entry name" value="GTP-bd"/>
</dbReference>
<evidence type="ECO:0000256" key="17">
    <source>
        <dbReference type="RuleBase" id="RU362098"/>
    </source>
</evidence>
<dbReference type="FunFam" id="3.40.50.300:FF:000426">
    <property type="entry name" value="Ferrous iron transport protein B"/>
    <property type="match status" value="1"/>
</dbReference>
<reference evidence="19 20" key="1">
    <citation type="journal article" date="2008" name="J. Bacteriol.">
        <title>The genome of Heliobacterium modesticaldum, a phototrophic representative of the Firmicutes containing the simplest photosynthetic apparatus.</title>
        <authorList>
            <person name="Sattley W.M."/>
            <person name="Madigan M.T."/>
            <person name="Swingley W.D."/>
            <person name="Cheung P.C."/>
            <person name="Clocksin K.M."/>
            <person name="Conrad A.L."/>
            <person name="Dejesa L.C."/>
            <person name="Honchak B.M."/>
            <person name="Jung D.O."/>
            <person name="Karbach L.E."/>
            <person name="Kurdoglu A."/>
            <person name="Lahiri S."/>
            <person name="Mastrian S.D."/>
            <person name="Page L.E."/>
            <person name="Taylor H.L."/>
            <person name="Wang Z.T."/>
            <person name="Raymond J."/>
            <person name="Chen M."/>
            <person name="Blankenship R.E."/>
            <person name="Touchman J.W."/>
        </authorList>
    </citation>
    <scope>NUCLEOTIDE SEQUENCE [LARGE SCALE GENOMIC DNA]</scope>
    <source>
        <strain evidence="20">ATCC 51547 / Ice1</strain>
    </source>
</reference>
<feature type="transmembrane region" description="Helical" evidence="17">
    <location>
        <begin position="560"/>
        <end position="584"/>
    </location>
</feature>
<keyword evidence="16" id="KW-0460">Magnesium</keyword>
<dbReference type="STRING" id="498761.HM1_3069"/>
<evidence type="ECO:0000256" key="5">
    <source>
        <dbReference type="ARBA" id="ARBA00022496"/>
    </source>
</evidence>
<dbReference type="GO" id="GO:0015093">
    <property type="term" value="F:ferrous iron transmembrane transporter activity"/>
    <property type="evidence" value="ECO:0007669"/>
    <property type="project" value="UniProtKB-UniRule"/>
</dbReference>
<dbReference type="InterPro" id="IPR011642">
    <property type="entry name" value="Gate_dom"/>
</dbReference>
<feature type="binding site" evidence="15">
    <location>
        <begin position="10"/>
        <end position="17"/>
    </location>
    <ligand>
        <name>GTP</name>
        <dbReference type="ChEBI" id="CHEBI:37565"/>
        <label>1</label>
    </ligand>
</feature>
<keyword evidence="12 15" id="KW-0342">GTP-binding</keyword>
<keyword evidence="20" id="KW-1185">Reference proteome</keyword>
<keyword evidence="5 17" id="KW-0410">Iron transport</keyword>
<evidence type="ECO:0000313" key="20">
    <source>
        <dbReference type="Proteomes" id="UP000008550"/>
    </source>
</evidence>
<name>B0TE92_HELMI</name>
<feature type="transmembrane region" description="Helical" evidence="17">
    <location>
        <begin position="494"/>
        <end position="511"/>
    </location>
</feature>
<sequence length="626" mass="68147">MSAITVALAGNPNTGKTTLFNALTGAHQHIGNWPGVTVEKAVGRLKKADKTFTIVDLPGTYSISAYSLEERIVADYLNREKPDVVVNVVDASNLERNLYLTVQLIEAGTPLLIALNMVDEAKQKGVQIDTDALSRCLGVPVAPTVATRKEGLRDLVERFDPAAYQSKAQQDPLLTEYLAQADSLRAAEDEDALIEARYAFISDVLARSARTEGPLEASFSDRLDNILTHRVLGIPIFLTLMYLMFEVTFTWVGQPLADLLDGWISGPFTEWASESLVSLGVAEWMQSLIVDGIIAGVGGVVVFAPIIFTLFLFISILDGSGYMARVAFIMDQAMRKIGLSGKAFLPMLIGFGCSVPAIMGARVLDSERDRRIAALIAPLMSCSARLPVYALFTALFFAEKESLVVFSLYVLGIALAILMGILFKKTLLKGESEPFVMELPPYRLPSWQTVLTQTWEKGKGFLIKADTIIFSMSVVIWLLSNFNLEGPAEIQDSFLAAIGSIIAPLFTFHGFASWESGVAILTGILAKEAVISTLGIVYGIGELSEEAVDAAAQMLPIAQVHFTALSAYAFMVFTLIYTPCMAALATLKKELGSWKWTLLGALYPFALAWLMSLVVYQVGRLLGFEG</sequence>
<feature type="transmembrane region" description="Helical" evidence="17">
    <location>
        <begin position="596"/>
        <end position="616"/>
    </location>
</feature>
<dbReference type="Proteomes" id="UP000008550">
    <property type="component" value="Chromosome"/>
</dbReference>
<evidence type="ECO:0000256" key="2">
    <source>
        <dbReference type="ARBA" id="ARBA00004429"/>
    </source>
</evidence>
<dbReference type="KEGG" id="hmo:HM1_3069"/>
<dbReference type="GO" id="GO:0005525">
    <property type="term" value="F:GTP binding"/>
    <property type="evidence" value="ECO:0007669"/>
    <property type="project" value="UniProtKB-KW"/>
</dbReference>
<keyword evidence="11" id="KW-0406">Ion transport</keyword>
<evidence type="ECO:0000259" key="18">
    <source>
        <dbReference type="PROSITE" id="PS51711"/>
    </source>
</evidence>
<dbReference type="CDD" id="cd01879">
    <property type="entry name" value="FeoB"/>
    <property type="match status" value="1"/>
</dbReference>
<dbReference type="PROSITE" id="PS51711">
    <property type="entry name" value="G_FEOB"/>
    <property type="match status" value="1"/>
</dbReference>
<feature type="binding site" evidence="16">
    <location>
        <position position="25"/>
    </location>
    <ligand>
        <name>Mg(2+)</name>
        <dbReference type="ChEBI" id="CHEBI:18420"/>
        <label>2</label>
    </ligand>
</feature>
<comment type="function">
    <text evidence="1 17">Probable transporter of a GTP-driven Fe(2+) uptake system.</text>
</comment>
<protein>
    <recommendedName>
        <fullName evidence="14 17">Ferrous iron transport protein B</fullName>
    </recommendedName>
</protein>
<dbReference type="EMBL" id="CP000930">
    <property type="protein sequence ID" value="ABZ85574.1"/>
    <property type="molecule type" value="Genomic_DNA"/>
</dbReference>
<keyword evidence="9 17" id="KW-1133">Transmembrane helix</keyword>
<evidence type="ECO:0000256" key="10">
    <source>
        <dbReference type="ARBA" id="ARBA00023004"/>
    </source>
</evidence>
<keyword evidence="7 17" id="KW-0812">Transmembrane</keyword>
<evidence type="ECO:0000256" key="15">
    <source>
        <dbReference type="PIRSR" id="PIRSR603373-1"/>
    </source>
</evidence>
<evidence type="ECO:0000256" key="12">
    <source>
        <dbReference type="ARBA" id="ARBA00023134"/>
    </source>
</evidence>
<evidence type="ECO:0000256" key="11">
    <source>
        <dbReference type="ARBA" id="ARBA00023065"/>
    </source>
</evidence>
<dbReference type="InterPro" id="IPR050860">
    <property type="entry name" value="FeoB_GTPase"/>
</dbReference>
<feature type="transmembrane region" description="Helical" evidence="17">
    <location>
        <begin position="403"/>
        <end position="423"/>
    </location>
</feature>
<dbReference type="HOGENOM" id="CLU_013350_3_0_9"/>
<dbReference type="Pfam" id="PF07670">
    <property type="entry name" value="Gate"/>
    <property type="match status" value="2"/>
</dbReference>
<feature type="binding site" evidence="15">
    <location>
        <begin position="116"/>
        <end position="119"/>
    </location>
    <ligand>
        <name>GTP</name>
        <dbReference type="ChEBI" id="CHEBI:37565"/>
        <label>4</label>
    </ligand>
</feature>
<keyword evidence="8 15" id="KW-0547">Nucleotide-binding</keyword>
<feature type="binding site" evidence="15">
    <location>
        <begin position="35"/>
        <end position="39"/>
    </location>
    <ligand>
        <name>GTP</name>
        <dbReference type="ChEBI" id="CHEBI:37565"/>
        <label>2</label>
    </ligand>
</feature>
<dbReference type="PANTHER" id="PTHR43185">
    <property type="entry name" value="FERROUS IRON TRANSPORT PROTEIN B"/>
    <property type="match status" value="1"/>
</dbReference>
<evidence type="ECO:0000256" key="13">
    <source>
        <dbReference type="ARBA" id="ARBA00023136"/>
    </source>
</evidence>
<evidence type="ECO:0000313" key="19">
    <source>
        <dbReference type="EMBL" id="ABZ85574.1"/>
    </source>
</evidence>
<feature type="transmembrane region" description="Helical" evidence="17">
    <location>
        <begin position="518"/>
        <end position="540"/>
    </location>
</feature>
<dbReference type="SUPFAM" id="SSF52540">
    <property type="entry name" value="P-loop containing nucleoside triphosphate hydrolases"/>
    <property type="match status" value="1"/>
</dbReference>
<keyword evidence="13 17" id="KW-0472">Membrane</keyword>
<feature type="binding site" evidence="15">
    <location>
        <begin position="56"/>
        <end position="59"/>
    </location>
    <ligand>
        <name>GTP</name>
        <dbReference type="ChEBI" id="CHEBI:37565"/>
        <label>3</label>
    </ligand>
</feature>
<dbReference type="GO" id="GO:0046872">
    <property type="term" value="F:metal ion binding"/>
    <property type="evidence" value="ECO:0007669"/>
    <property type="project" value="UniProtKB-KW"/>
</dbReference>
<comment type="similarity">
    <text evidence="17">Belongs to the TRAFAC class TrmE-Era-EngA-EngB-Septin-like GTPase superfamily. FeoB GTPase (TC 9.A.8) family.</text>
</comment>